<dbReference type="PANTHER" id="PTHR47723:SF19">
    <property type="entry name" value="POLYNUCLEOTIDYL TRANSFERASE, RIBONUCLEASE H-LIKE SUPERFAMILY PROTEIN"/>
    <property type="match status" value="1"/>
</dbReference>
<comment type="caution">
    <text evidence="1">The sequence shown here is derived from an EMBL/GenBank/DDBJ whole genome shotgun (WGS) entry which is preliminary data.</text>
</comment>
<accession>A0AA38FAT2</accession>
<evidence type="ECO:0000313" key="2">
    <source>
        <dbReference type="Proteomes" id="UP000824469"/>
    </source>
</evidence>
<name>A0AA38FAT2_TAXCH</name>
<evidence type="ECO:0000313" key="1">
    <source>
        <dbReference type="EMBL" id="KAH9294777.1"/>
    </source>
</evidence>
<dbReference type="EMBL" id="JAHRHJ020000011">
    <property type="protein sequence ID" value="KAH9294777.1"/>
    <property type="molecule type" value="Genomic_DNA"/>
</dbReference>
<reference evidence="1 2" key="1">
    <citation type="journal article" date="2021" name="Nat. Plants">
        <title>The Taxus genome provides insights into paclitaxel biosynthesis.</title>
        <authorList>
            <person name="Xiong X."/>
            <person name="Gou J."/>
            <person name="Liao Q."/>
            <person name="Li Y."/>
            <person name="Zhou Q."/>
            <person name="Bi G."/>
            <person name="Li C."/>
            <person name="Du R."/>
            <person name="Wang X."/>
            <person name="Sun T."/>
            <person name="Guo L."/>
            <person name="Liang H."/>
            <person name="Lu P."/>
            <person name="Wu Y."/>
            <person name="Zhang Z."/>
            <person name="Ro D.K."/>
            <person name="Shang Y."/>
            <person name="Huang S."/>
            <person name="Yan J."/>
        </authorList>
    </citation>
    <scope>NUCLEOTIDE SEQUENCE [LARGE SCALE GENOMIC DNA]</scope>
    <source>
        <strain evidence="1">Ta-2019</strain>
    </source>
</reference>
<sequence length="51" mass="5500">NNIDRSLIHWHPPNLNWYKLNFDGASKGNLGIAAGGGVIRDHKGSLVAAYA</sequence>
<gene>
    <name evidence="1" type="ORF">KI387_038365</name>
</gene>
<feature type="non-terminal residue" evidence="1">
    <location>
        <position position="51"/>
    </location>
</feature>
<dbReference type="AlphaFoldDB" id="A0AA38FAT2"/>
<dbReference type="InterPro" id="IPR053151">
    <property type="entry name" value="RNase_H-like"/>
</dbReference>
<proteinExistence type="predicted"/>
<dbReference type="PANTHER" id="PTHR47723">
    <property type="entry name" value="OS05G0353850 PROTEIN"/>
    <property type="match status" value="1"/>
</dbReference>
<keyword evidence="2" id="KW-1185">Reference proteome</keyword>
<evidence type="ECO:0008006" key="3">
    <source>
        <dbReference type="Google" id="ProtNLM"/>
    </source>
</evidence>
<organism evidence="1 2">
    <name type="scientific">Taxus chinensis</name>
    <name type="common">Chinese yew</name>
    <name type="synonym">Taxus wallichiana var. chinensis</name>
    <dbReference type="NCBI Taxonomy" id="29808"/>
    <lineage>
        <taxon>Eukaryota</taxon>
        <taxon>Viridiplantae</taxon>
        <taxon>Streptophyta</taxon>
        <taxon>Embryophyta</taxon>
        <taxon>Tracheophyta</taxon>
        <taxon>Spermatophyta</taxon>
        <taxon>Pinopsida</taxon>
        <taxon>Pinidae</taxon>
        <taxon>Conifers II</taxon>
        <taxon>Cupressales</taxon>
        <taxon>Taxaceae</taxon>
        <taxon>Taxus</taxon>
    </lineage>
</organism>
<dbReference type="Proteomes" id="UP000824469">
    <property type="component" value="Unassembled WGS sequence"/>
</dbReference>
<feature type="non-terminal residue" evidence="1">
    <location>
        <position position="1"/>
    </location>
</feature>
<protein>
    <recommendedName>
        <fullName evidence="3">RNase H type-1 domain-containing protein</fullName>
    </recommendedName>
</protein>